<keyword evidence="5 7" id="KW-1133">Transmembrane helix</keyword>
<dbReference type="Pfam" id="PF01694">
    <property type="entry name" value="Rhomboid"/>
    <property type="match status" value="1"/>
</dbReference>
<gene>
    <name evidence="9" type="ORF">ACFQPS_06120</name>
</gene>
<feature type="transmembrane region" description="Helical" evidence="7">
    <location>
        <begin position="106"/>
        <end position="126"/>
    </location>
</feature>
<organism evidence="9 10">
    <name type="scientific">Rhodocista pekingensis</name>
    <dbReference type="NCBI Taxonomy" id="201185"/>
    <lineage>
        <taxon>Bacteria</taxon>
        <taxon>Pseudomonadati</taxon>
        <taxon>Pseudomonadota</taxon>
        <taxon>Alphaproteobacteria</taxon>
        <taxon>Rhodospirillales</taxon>
        <taxon>Azospirillaceae</taxon>
        <taxon>Rhodocista</taxon>
    </lineage>
</organism>
<feature type="transmembrane region" description="Helical" evidence="7">
    <location>
        <begin position="202"/>
        <end position="222"/>
    </location>
</feature>
<protein>
    <submittedName>
        <fullName evidence="9">Rhomboid family intramembrane serine protease</fullName>
        <ecNumber evidence="9">3.4.21.-</ecNumber>
    </submittedName>
</protein>
<evidence type="ECO:0000313" key="10">
    <source>
        <dbReference type="Proteomes" id="UP001596456"/>
    </source>
</evidence>
<evidence type="ECO:0000256" key="4">
    <source>
        <dbReference type="ARBA" id="ARBA00022801"/>
    </source>
</evidence>
<dbReference type="EMBL" id="JBHTCM010000006">
    <property type="protein sequence ID" value="MFC7332732.1"/>
    <property type="molecule type" value="Genomic_DNA"/>
</dbReference>
<comment type="subcellular location">
    <subcellularLocation>
        <location evidence="1">Membrane</location>
        <topology evidence="1">Multi-pass membrane protein</topology>
    </subcellularLocation>
</comment>
<evidence type="ECO:0000256" key="6">
    <source>
        <dbReference type="ARBA" id="ARBA00023136"/>
    </source>
</evidence>
<dbReference type="GO" id="GO:0006508">
    <property type="term" value="P:proteolysis"/>
    <property type="evidence" value="ECO:0007669"/>
    <property type="project" value="UniProtKB-KW"/>
</dbReference>
<dbReference type="PANTHER" id="PTHR43731">
    <property type="entry name" value="RHOMBOID PROTEASE"/>
    <property type="match status" value="1"/>
</dbReference>
<dbReference type="Gene3D" id="1.20.1540.10">
    <property type="entry name" value="Rhomboid-like"/>
    <property type="match status" value="1"/>
</dbReference>
<sequence length="234" mass="25550">MIPLRTDVPVRRRPRVVWTLLAVNTLVFLWQTSLGPRQSFLLAAQWALLPRRYSDPAWALAVGLDPANHWPLLTNTFLHGGWLHLIANMWTLWLFGAAVEDRMGHLRFALFYVLCGVLASWAHMAAYPASTVPALGASGAIAAVLGAHITLHPRSRVLLLVPILFIPLILPVTTWAYAAVWFGLQVLQGAGDLLMPEMGGGIAWWAHIGGFVAGLAVVRFLAPPDLPDPTGRGP</sequence>
<dbReference type="InterPro" id="IPR035952">
    <property type="entry name" value="Rhomboid-like_sf"/>
</dbReference>
<feature type="transmembrane region" description="Helical" evidence="7">
    <location>
        <begin position="158"/>
        <end position="182"/>
    </location>
</feature>
<evidence type="ECO:0000313" key="9">
    <source>
        <dbReference type="EMBL" id="MFC7332732.1"/>
    </source>
</evidence>
<keyword evidence="6 7" id="KW-0472">Membrane</keyword>
<dbReference type="InterPro" id="IPR022764">
    <property type="entry name" value="Peptidase_S54_rhomboid_dom"/>
</dbReference>
<keyword evidence="4 9" id="KW-0378">Hydrolase</keyword>
<keyword evidence="9" id="KW-0645">Protease</keyword>
<evidence type="ECO:0000256" key="7">
    <source>
        <dbReference type="SAM" id="Phobius"/>
    </source>
</evidence>
<feature type="domain" description="Peptidase S54 rhomboid" evidence="8">
    <location>
        <begin position="69"/>
        <end position="221"/>
    </location>
</feature>
<proteinExistence type="inferred from homology"/>
<comment type="caution">
    <text evidence="9">The sequence shown here is derived from an EMBL/GenBank/DDBJ whole genome shotgun (WGS) entry which is preliminary data.</text>
</comment>
<evidence type="ECO:0000256" key="2">
    <source>
        <dbReference type="ARBA" id="ARBA00009045"/>
    </source>
</evidence>
<dbReference type="Proteomes" id="UP001596456">
    <property type="component" value="Unassembled WGS sequence"/>
</dbReference>
<dbReference type="SUPFAM" id="SSF144091">
    <property type="entry name" value="Rhomboid-like"/>
    <property type="match status" value="1"/>
</dbReference>
<dbReference type="RefSeq" id="WP_377357334.1">
    <property type="nucleotide sequence ID" value="NZ_JBHTCM010000006.1"/>
</dbReference>
<feature type="transmembrane region" description="Helical" evidence="7">
    <location>
        <begin position="132"/>
        <end position="151"/>
    </location>
</feature>
<evidence type="ECO:0000256" key="1">
    <source>
        <dbReference type="ARBA" id="ARBA00004141"/>
    </source>
</evidence>
<dbReference type="InterPro" id="IPR050925">
    <property type="entry name" value="Rhomboid_protease_S54"/>
</dbReference>
<comment type="similarity">
    <text evidence="2">Belongs to the peptidase S54 family.</text>
</comment>
<reference evidence="10" key="1">
    <citation type="journal article" date="2019" name="Int. J. Syst. Evol. Microbiol.">
        <title>The Global Catalogue of Microorganisms (GCM) 10K type strain sequencing project: providing services to taxonomists for standard genome sequencing and annotation.</title>
        <authorList>
            <consortium name="The Broad Institute Genomics Platform"/>
            <consortium name="The Broad Institute Genome Sequencing Center for Infectious Disease"/>
            <person name="Wu L."/>
            <person name="Ma J."/>
        </authorList>
    </citation>
    <scope>NUCLEOTIDE SEQUENCE [LARGE SCALE GENOMIC DNA]</scope>
    <source>
        <strain evidence="10">CGMCC 1.16275</strain>
    </source>
</reference>
<keyword evidence="10" id="KW-1185">Reference proteome</keyword>
<evidence type="ECO:0000256" key="5">
    <source>
        <dbReference type="ARBA" id="ARBA00022989"/>
    </source>
</evidence>
<feature type="transmembrane region" description="Helical" evidence="7">
    <location>
        <begin position="16"/>
        <end position="33"/>
    </location>
</feature>
<evidence type="ECO:0000256" key="3">
    <source>
        <dbReference type="ARBA" id="ARBA00022692"/>
    </source>
</evidence>
<evidence type="ECO:0000259" key="8">
    <source>
        <dbReference type="Pfam" id="PF01694"/>
    </source>
</evidence>
<feature type="transmembrane region" description="Helical" evidence="7">
    <location>
        <begin position="81"/>
        <end position="99"/>
    </location>
</feature>
<dbReference type="GO" id="GO:0008233">
    <property type="term" value="F:peptidase activity"/>
    <property type="evidence" value="ECO:0007669"/>
    <property type="project" value="UniProtKB-KW"/>
</dbReference>
<name>A0ABW2KU93_9PROT</name>
<accession>A0ABW2KU93</accession>
<keyword evidence="3 7" id="KW-0812">Transmembrane</keyword>
<dbReference type="PANTHER" id="PTHR43731:SF14">
    <property type="entry name" value="PRESENILIN-ASSOCIATED RHOMBOID-LIKE PROTEIN, MITOCHONDRIAL"/>
    <property type="match status" value="1"/>
</dbReference>
<dbReference type="EC" id="3.4.21.-" evidence="9"/>